<keyword evidence="4" id="KW-0997">Cell inner membrane</keyword>
<dbReference type="Pfam" id="PF13379">
    <property type="entry name" value="NMT1_2"/>
    <property type="match status" value="1"/>
</dbReference>
<evidence type="ECO:0000256" key="4">
    <source>
        <dbReference type="ARBA" id="ARBA00022519"/>
    </source>
</evidence>
<evidence type="ECO:0000256" key="2">
    <source>
        <dbReference type="ARBA" id="ARBA00022448"/>
    </source>
</evidence>
<reference evidence="7 8" key="1">
    <citation type="submission" date="2020-10" db="EMBL/GenBank/DDBJ databases">
        <title>Sequencing the genomes of 1000 actinobacteria strains.</title>
        <authorList>
            <person name="Klenk H.-P."/>
        </authorList>
    </citation>
    <scope>NUCLEOTIDE SEQUENCE [LARGE SCALE GENOMIC DNA]</scope>
    <source>
        <strain evidence="7 8">DSM 7307</strain>
    </source>
</reference>
<dbReference type="Gene3D" id="3.40.190.10">
    <property type="entry name" value="Periplasmic binding protein-like II"/>
    <property type="match status" value="2"/>
</dbReference>
<feature type="region of interest" description="Disordered" evidence="6">
    <location>
        <begin position="1"/>
        <end position="23"/>
    </location>
</feature>
<keyword evidence="5" id="KW-0472">Membrane</keyword>
<evidence type="ECO:0000256" key="5">
    <source>
        <dbReference type="ARBA" id="ARBA00023136"/>
    </source>
</evidence>
<dbReference type="PANTHER" id="PTHR30024">
    <property type="entry name" value="ALIPHATIC SULFONATES-BINDING PROTEIN-RELATED"/>
    <property type="match status" value="1"/>
</dbReference>
<organism evidence="7 8">
    <name type="scientific">Rhizobium viscosum</name>
    <name type="common">Arthrobacter viscosus</name>
    <dbReference type="NCBI Taxonomy" id="1673"/>
    <lineage>
        <taxon>Bacteria</taxon>
        <taxon>Pseudomonadati</taxon>
        <taxon>Pseudomonadota</taxon>
        <taxon>Alphaproteobacteria</taxon>
        <taxon>Hyphomicrobiales</taxon>
        <taxon>Rhizobiaceae</taxon>
        <taxon>Rhizobium/Agrobacterium group</taxon>
        <taxon>Rhizobium</taxon>
    </lineage>
</organism>
<evidence type="ECO:0000313" key="8">
    <source>
        <dbReference type="Proteomes" id="UP000620262"/>
    </source>
</evidence>
<accession>A0ABR9IW32</accession>
<evidence type="ECO:0000256" key="6">
    <source>
        <dbReference type="SAM" id="MobiDB-lite"/>
    </source>
</evidence>
<comment type="subcellular location">
    <subcellularLocation>
        <location evidence="1">Endomembrane system</location>
    </subcellularLocation>
</comment>
<keyword evidence="7" id="KW-0547">Nucleotide-binding</keyword>
<gene>
    <name evidence="7" type="ORF">H4W29_004661</name>
</gene>
<dbReference type="PANTHER" id="PTHR30024:SF43">
    <property type="entry name" value="BLL4572 PROTEIN"/>
    <property type="match status" value="1"/>
</dbReference>
<dbReference type="CDD" id="cd13553">
    <property type="entry name" value="PBP2_NrtA_CpmA_like"/>
    <property type="match status" value="1"/>
</dbReference>
<dbReference type="EMBL" id="JADBEC010000002">
    <property type="protein sequence ID" value="MBE1507416.1"/>
    <property type="molecule type" value="Genomic_DNA"/>
</dbReference>
<keyword evidence="3" id="KW-1003">Cell membrane</keyword>
<proteinExistence type="predicted"/>
<name>A0ABR9IW32_RHIVS</name>
<protein>
    <submittedName>
        <fullName evidence="7">NitT/TauT family transport system ATP-binding protein</fullName>
    </submittedName>
</protein>
<keyword evidence="2" id="KW-0813">Transport</keyword>
<dbReference type="SUPFAM" id="SSF53850">
    <property type="entry name" value="Periplasmic binding protein-like II"/>
    <property type="match status" value="1"/>
</dbReference>
<dbReference type="InterPro" id="IPR044527">
    <property type="entry name" value="NrtA/CpmA_ABC-bd_dom"/>
</dbReference>
<evidence type="ECO:0000256" key="3">
    <source>
        <dbReference type="ARBA" id="ARBA00022475"/>
    </source>
</evidence>
<sequence>MMTKSSDPDAGLPAPARTSGEGSRTLRAGFIPLVDASVLIAAAEFGFAEREGLTLDLVKDVSWANVRDRLAFRQFDIAHMLSPMPVASMLGLGSNPSPTITPFSLGRGGNAITLSTRLFDRMRNATGLSEAASALENAKTLSKVLVEMKASGEPMPTFGVTYPFSSHNYEFRYWLAAGGIDPDRDVKLVVVPPPLTSDALAAGAIDGFCVGAPWNMVASERGVGRIVAAKQDIWPSAPEKVIGMRPEWADSHPETVSRLIVALDAAARWCDRPENHDALAEALADARYIAAPIHIIRHVLAGEFSLDAKGNRRIIDNYFMFHSGFANYPRTSQALWIYSQMIRWGQAELGLNPARAAASAYRPDLYRTALGEGSAPSDADVRIEGADENDRFMDGHVFEPSKLPDYIAGFAVKSALPFIPHPDET</sequence>
<comment type="caution">
    <text evidence="7">The sequence shown here is derived from an EMBL/GenBank/DDBJ whole genome shotgun (WGS) entry which is preliminary data.</text>
</comment>
<keyword evidence="8" id="KW-1185">Reference proteome</keyword>
<evidence type="ECO:0000313" key="7">
    <source>
        <dbReference type="EMBL" id="MBE1507416.1"/>
    </source>
</evidence>
<evidence type="ECO:0000256" key="1">
    <source>
        <dbReference type="ARBA" id="ARBA00004308"/>
    </source>
</evidence>
<dbReference type="Proteomes" id="UP000620262">
    <property type="component" value="Unassembled WGS sequence"/>
</dbReference>
<keyword evidence="7" id="KW-0067">ATP-binding</keyword>
<dbReference type="GO" id="GO:0005524">
    <property type="term" value="F:ATP binding"/>
    <property type="evidence" value="ECO:0007669"/>
    <property type="project" value="UniProtKB-KW"/>
</dbReference>